<dbReference type="InterPro" id="IPR011990">
    <property type="entry name" value="TPR-like_helical_dom_sf"/>
</dbReference>
<dbReference type="InterPro" id="IPR033406">
    <property type="entry name" value="DUF5113"/>
</dbReference>
<dbReference type="PANTHER" id="PTHR45569">
    <property type="entry name" value="SENSOR PROTEIN KDPD"/>
    <property type="match status" value="1"/>
</dbReference>
<gene>
    <name evidence="4" type="ORF">NW209_03040</name>
</gene>
<proteinExistence type="predicted"/>
<sequence>MDRKRYVGWIGAGLVCASMVVSCTSAGQRQSLLHTADSLNQVSYALRYKDLPRAARAAGQAYEYSAASPSVRAEALNNMAFCAFMRMDFEQAIRLYRKALSASNNEVESLIADIGLMKICQRTSMNKEFYDYRNSALRRIRRIREDQISLENDAVRKRMDYALSEFYIVSGIYYYYLQQEDESLASIEAVSPDWIKADSAQWLYYLYMKGSGGMYRGATAAEITKGEFSCLVECLQASHAQGYIYFEANALQAMAELLLFRSNRELLSREREGLMRLVNPNDVPLDSLPLRFAREALRLFKRYGDWYQISGTYRTMASYYNSMGEPEKALRNLAEALGYVNRHHEKYYHCEDTLDRLFTFVPGQERSTELTWINDEGIKTVPEWIARLREQLSRTYAAMDRKVESDFNRNIYLDILDYTRQDKELESRYGMLESESSQLNGLLLLVGISFILLVLVFVFLNRYWRTRNTQYVNELKRVLEVCRKITSSVPPQASGMEEIKEAVCRTVQEDLLAIFRSGELWIEVAGDDTEARPDWTKSEQVVNYALVSPGKQDPVGTLWLHPLTPLRKEEKVLVRLLVPYLAWTLENGQNLVSLDDERRRVEKEQYVHEKHLVENKCENEVKKTCLALVTGILPYIDRVVNEVNKLRTLPSAHYSLKAGKLQYIDELITRINEYNDILALWIKMRQGTVSLNIESFELNELFQTLAKGRRSFELKRQTFVAPQTTAVVKADKALTLFMINTLAENARKYTPAGGRIELSAEETETYVEIAVTDNGPGLSETDVNRILGEKVYDSKQIGMDTAIDTQSLQKQKGNGFGLMNCKGIIEKYRKTNALFQVCTFRIESAPGKGSRFFFRLPKGLRRLGIWMGILVCGMQMGGCSQHASTSRMADSGQDTLPVPSAVASYDSLLAIANDYANRVYDNNVNGDYTTALTLADSVLYYMNKHYQQYADSEGPLARLYGAGQAAELTWLANGFDTDYYILLDVRNEAAVASLAVKDFRRYRYNNAAYTTLYKLLSEDNSLDYYCKQMQQSANNKLIALAIFLLLVLWGIVAYYLLYIRKQLRYRYNMEQVFAVNNALFLASAEAEKEPVSSIPHILVNGVFNELNELIPLTNLALMVYNEEWKAFETAYYQEVTDEELEERMKRAFEKEQVFWSTDAGWCFLPLWNEAGGEKHCIGLLALQTSRPYNQEEDQLLVQLMSGYLGSVLYHTLVTVQGKFHDIELAQDDARRTSFEENQLHVQNMVLDNCLSTIKHETIYYPNRIKQIVDRLTQENLAGREEQEQLEAMSELVEYYKEVFTLLTSCASRQLEGITFRRSDVSVEELSAQALRYLQRMNRKQSFRLTLEVEAEPLWVSGDKVLLAFLLENLLDEAMRFPREGKLILKIYRTEAFVRFDFIDSRRNFTRSELNELFYPDKNRMQQGSPGGGLTGTEYLVCKQIIRDHDEFAGLRGCRINAESVPDGQGFMVWFTIPYRVIK</sequence>
<feature type="domain" description="Histidine kinase" evidence="3">
    <location>
        <begin position="662"/>
        <end position="860"/>
    </location>
</feature>
<keyword evidence="1" id="KW-0802">TPR repeat</keyword>
<dbReference type="RefSeq" id="WP_258335378.1">
    <property type="nucleotide sequence ID" value="NZ_JANRHJ010000002.1"/>
</dbReference>
<dbReference type="GO" id="GO:0000155">
    <property type="term" value="F:phosphorelay sensor kinase activity"/>
    <property type="evidence" value="ECO:0007669"/>
    <property type="project" value="TreeGrafter"/>
</dbReference>
<accession>A0AAW5N5K8</accession>
<dbReference type="PROSITE" id="PS50109">
    <property type="entry name" value="HIS_KIN"/>
    <property type="match status" value="2"/>
</dbReference>
<dbReference type="InterPro" id="IPR033405">
    <property type="entry name" value="DUF5112"/>
</dbReference>
<evidence type="ECO:0000259" key="3">
    <source>
        <dbReference type="PROSITE" id="PS50109"/>
    </source>
</evidence>
<feature type="transmembrane region" description="Helical" evidence="2">
    <location>
        <begin position="441"/>
        <end position="460"/>
    </location>
</feature>
<dbReference type="PANTHER" id="PTHR45569:SF1">
    <property type="entry name" value="SENSOR PROTEIN KDPD"/>
    <property type="match status" value="1"/>
</dbReference>
<dbReference type="Proteomes" id="UP001204579">
    <property type="component" value="Unassembled WGS sequence"/>
</dbReference>
<dbReference type="Pfam" id="PF02518">
    <property type="entry name" value="HATPase_c"/>
    <property type="match status" value="2"/>
</dbReference>
<keyword evidence="5" id="KW-1185">Reference proteome</keyword>
<evidence type="ECO:0000313" key="4">
    <source>
        <dbReference type="EMBL" id="MCR8873008.1"/>
    </source>
</evidence>
<organism evidence="4 5">
    <name type="scientific">Phocaeicola barnesiae</name>
    <dbReference type="NCBI Taxonomy" id="376804"/>
    <lineage>
        <taxon>Bacteria</taxon>
        <taxon>Pseudomonadati</taxon>
        <taxon>Bacteroidota</taxon>
        <taxon>Bacteroidia</taxon>
        <taxon>Bacteroidales</taxon>
        <taxon>Bacteroidaceae</taxon>
        <taxon>Phocaeicola</taxon>
    </lineage>
</organism>
<dbReference type="InterPro" id="IPR019734">
    <property type="entry name" value="TPR_rpt"/>
</dbReference>
<dbReference type="SMART" id="SM00028">
    <property type="entry name" value="TPR"/>
    <property type="match status" value="2"/>
</dbReference>
<dbReference type="Pfam" id="PF17140">
    <property type="entry name" value="DUF5113"/>
    <property type="match status" value="2"/>
</dbReference>
<protein>
    <submittedName>
        <fullName evidence="4">DUF5113 domain-containing protein</fullName>
    </submittedName>
</protein>
<dbReference type="Gene3D" id="3.30.565.10">
    <property type="entry name" value="Histidine kinase-like ATPase, C-terminal domain"/>
    <property type="match status" value="2"/>
</dbReference>
<dbReference type="GO" id="GO:0005886">
    <property type="term" value="C:plasma membrane"/>
    <property type="evidence" value="ECO:0007669"/>
    <property type="project" value="TreeGrafter"/>
</dbReference>
<dbReference type="SUPFAM" id="SSF55874">
    <property type="entry name" value="ATPase domain of HSP90 chaperone/DNA topoisomerase II/histidine kinase"/>
    <property type="match status" value="2"/>
</dbReference>
<keyword evidence="2" id="KW-0472">Membrane</keyword>
<dbReference type="PROSITE" id="PS51257">
    <property type="entry name" value="PROKAR_LIPOPROTEIN"/>
    <property type="match status" value="1"/>
</dbReference>
<evidence type="ECO:0000256" key="1">
    <source>
        <dbReference type="PROSITE-ProRule" id="PRU00339"/>
    </source>
</evidence>
<evidence type="ECO:0000256" key="2">
    <source>
        <dbReference type="SAM" id="Phobius"/>
    </source>
</evidence>
<keyword evidence="2" id="KW-0812">Transmembrane</keyword>
<name>A0AAW5N5K8_9BACT</name>
<dbReference type="InterPro" id="IPR036890">
    <property type="entry name" value="HATPase_C_sf"/>
</dbReference>
<reference evidence="4 5" key="1">
    <citation type="submission" date="2022-08" db="EMBL/GenBank/DDBJ databases">
        <authorList>
            <person name="Zeman M."/>
            <person name="Kubasova T."/>
        </authorList>
    </citation>
    <scope>NUCLEOTIDE SEQUENCE [LARGE SCALE GENOMIC DNA]</scope>
    <source>
        <strain evidence="4 5">ET62</strain>
    </source>
</reference>
<feature type="domain" description="Histidine kinase" evidence="3">
    <location>
        <begin position="1252"/>
        <end position="1476"/>
    </location>
</feature>
<feature type="repeat" description="TPR" evidence="1">
    <location>
        <begin position="73"/>
        <end position="106"/>
    </location>
</feature>
<dbReference type="SMART" id="SM00387">
    <property type="entry name" value="HATPase_c"/>
    <property type="match status" value="2"/>
</dbReference>
<feature type="transmembrane region" description="Helical" evidence="2">
    <location>
        <begin position="1037"/>
        <end position="1059"/>
    </location>
</feature>
<dbReference type="InterPro" id="IPR003594">
    <property type="entry name" value="HATPase_dom"/>
</dbReference>
<comment type="caution">
    <text evidence="4">The sequence shown here is derived from an EMBL/GenBank/DDBJ whole genome shotgun (WGS) entry which is preliminary data.</text>
</comment>
<dbReference type="InterPro" id="IPR052023">
    <property type="entry name" value="Histidine_kinase_KdpD"/>
</dbReference>
<dbReference type="InterPro" id="IPR005467">
    <property type="entry name" value="His_kinase_dom"/>
</dbReference>
<dbReference type="PROSITE" id="PS50005">
    <property type="entry name" value="TPR"/>
    <property type="match status" value="1"/>
</dbReference>
<dbReference type="SUPFAM" id="SSF48452">
    <property type="entry name" value="TPR-like"/>
    <property type="match status" value="1"/>
</dbReference>
<evidence type="ECO:0000313" key="5">
    <source>
        <dbReference type="Proteomes" id="UP001204579"/>
    </source>
</evidence>
<keyword evidence="2" id="KW-1133">Transmembrane helix</keyword>
<dbReference type="Pfam" id="PF17139">
    <property type="entry name" value="DUF5112"/>
    <property type="match status" value="1"/>
</dbReference>
<dbReference type="EMBL" id="JANRHJ010000002">
    <property type="protein sequence ID" value="MCR8873008.1"/>
    <property type="molecule type" value="Genomic_DNA"/>
</dbReference>